<protein>
    <submittedName>
        <fullName evidence="2">Glycerophosphodiester phosphodiesterase</fullName>
    </submittedName>
</protein>
<feature type="domain" description="GP-PDE" evidence="1">
    <location>
        <begin position="3"/>
        <end position="239"/>
    </location>
</feature>
<organism evidence="2 3">
    <name type="scientific">Virgibacillus xinjiangensis</name>
    <dbReference type="NCBI Taxonomy" id="393090"/>
    <lineage>
        <taxon>Bacteria</taxon>
        <taxon>Bacillati</taxon>
        <taxon>Bacillota</taxon>
        <taxon>Bacilli</taxon>
        <taxon>Bacillales</taxon>
        <taxon>Bacillaceae</taxon>
        <taxon>Virgibacillus</taxon>
    </lineage>
</organism>
<evidence type="ECO:0000313" key="3">
    <source>
        <dbReference type="Proteomes" id="UP001595279"/>
    </source>
</evidence>
<comment type="caution">
    <text evidence="2">The sequence shown here is derived from an EMBL/GenBank/DDBJ whole genome shotgun (WGS) entry which is preliminary data.</text>
</comment>
<dbReference type="SUPFAM" id="SSF51695">
    <property type="entry name" value="PLC-like phosphodiesterases"/>
    <property type="match status" value="1"/>
</dbReference>
<evidence type="ECO:0000313" key="2">
    <source>
        <dbReference type="EMBL" id="MFC3038994.1"/>
    </source>
</evidence>
<dbReference type="CDD" id="cd08563">
    <property type="entry name" value="GDPD_TtGDE_like"/>
    <property type="match status" value="1"/>
</dbReference>
<proteinExistence type="predicted"/>
<accession>A0ABV7CRL5</accession>
<dbReference type="PROSITE" id="PS51704">
    <property type="entry name" value="GP_PDE"/>
    <property type="match status" value="1"/>
</dbReference>
<dbReference type="EMBL" id="JBHRSA010000004">
    <property type="protein sequence ID" value="MFC3038994.1"/>
    <property type="molecule type" value="Genomic_DNA"/>
</dbReference>
<reference evidence="3" key="1">
    <citation type="journal article" date="2019" name="Int. J. Syst. Evol. Microbiol.">
        <title>The Global Catalogue of Microorganisms (GCM) 10K type strain sequencing project: providing services to taxonomists for standard genome sequencing and annotation.</title>
        <authorList>
            <consortium name="The Broad Institute Genomics Platform"/>
            <consortium name="The Broad Institute Genome Sequencing Center for Infectious Disease"/>
            <person name="Wu L."/>
            <person name="Ma J."/>
        </authorList>
    </citation>
    <scope>NUCLEOTIDE SEQUENCE [LARGE SCALE GENOMIC DNA]</scope>
    <source>
        <strain evidence="3">KCTC 13128</strain>
    </source>
</reference>
<dbReference type="RefSeq" id="WP_390267532.1">
    <property type="nucleotide sequence ID" value="NZ_JBHRSA010000004.1"/>
</dbReference>
<dbReference type="InterPro" id="IPR017946">
    <property type="entry name" value="PLC-like_Pdiesterase_TIM-brl"/>
</dbReference>
<dbReference type="Pfam" id="PF03009">
    <property type="entry name" value="GDPD"/>
    <property type="match status" value="1"/>
</dbReference>
<gene>
    <name evidence="2" type="ORF">ACFOGI_01840</name>
</gene>
<dbReference type="PANTHER" id="PTHR46211">
    <property type="entry name" value="GLYCEROPHOSPHORYL DIESTER PHOSPHODIESTERASE"/>
    <property type="match status" value="1"/>
</dbReference>
<keyword evidence="3" id="KW-1185">Reference proteome</keyword>
<name>A0ABV7CRL5_9BACI</name>
<dbReference type="Proteomes" id="UP001595279">
    <property type="component" value="Unassembled WGS sequence"/>
</dbReference>
<dbReference type="PANTHER" id="PTHR46211:SF1">
    <property type="entry name" value="GLYCEROPHOSPHODIESTER PHOSPHODIESTERASE, CYTOPLASMIC"/>
    <property type="match status" value="1"/>
</dbReference>
<evidence type="ECO:0000259" key="1">
    <source>
        <dbReference type="PROSITE" id="PS51704"/>
    </source>
</evidence>
<sequence length="250" mass="28200">MKTAIFAHRGASGYAPENTMPAFQLAYELGAEGIETDVQLTKDGIPVLVHDEQVKRTTDGRGFIKNLTFEEVRRLDAGSWFSRKFTGTVIPSLEEFLEWAVDKPLYLNIELKNNKIDYSNLEAIVYDTVLRFGLQKHCTLSTFNEESVKKIKRIGNSISAALLTSRAEGNPVTKAAKLGADALHIKYRLLGSNVMMHADKQQMPVRVYTVNKKVHMLQCMKLKADGIFTDLPDKALEYKNTYYEEKDGCN</sequence>
<dbReference type="Gene3D" id="3.20.20.190">
    <property type="entry name" value="Phosphatidylinositol (PI) phosphodiesterase"/>
    <property type="match status" value="1"/>
</dbReference>
<dbReference type="InterPro" id="IPR030395">
    <property type="entry name" value="GP_PDE_dom"/>
</dbReference>